<protein>
    <submittedName>
        <fullName evidence="1">Exostosin family protein</fullName>
    </submittedName>
</protein>
<proteinExistence type="predicted"/>
<reference evidence="1 2" key="1">
    <citation type="journal article" date="2023" name="Science">
        <title>Complex scaffold remodeling in plant triterpene biosynthesis.</title>
        <authorList>
            <person name="De La Pena R."/>
            <person name="Hodgson H."/>
            <person name="Liu J.C."/>
            <person name="Stephenson M.J."/>
            <person name="Martin A.C."/>
            <person name="Owen C."/>
            <person name="Harkess A."/>
            <person name="Leebens-Mack J."/>
            <person name="Jimenez L.E."/>
            <person name="Osbourn A."/>
            <person name="Sattely E.S."/>
        </authorList>
    </citation>
    <scope>NUCLEOTIDE SEQUENCE [LARGE SCALE GENOMIC DNA]</scope>
    <source>
        <strain evidence="2">cv. JPN11</strain>
        <tissue evidence="1">Leaf</tissue>
    </source>
</reference>
<keyword evidence="2" id="KW-1185">Reference proteome</keyword>
<evidence type="ECO:0000313" key="1">
    <source>
        <dbReference type="EMBL" id="KAJ4714578.1"/>
    </source>
</evidence>
<sequence length="420" mass="48464">MIVSKSTPLPSSSFASYSLCSLQGSLLTLAILTLVSFTYLSLKSFHSSLSLPPQTNSSISFLLNLQDSEVDADVIHFPNIFHLNYMEMEKNFKIYVYPDGDPNTFYQTPRKLTGKYASEGYFFQNIRESRFLTHDPEQAHLFFIPISCHKMRGKGTSYENMTIIVKDYVEGLIDKYPYWNRTLGADHFFVTCHDVGVRATEGVSFLVKNAIRVVCSPSYDVAFIPHKDVALPQVLQPFALPRGGNDIENRLHPHLAWTNLGFWAGHRNSKIRVILARVWENDTELDISNNRISRAIGPLVYQKRFYRTKFCVCPGGSQVNSARIADSIHYGCVPVILSNYYDLPFNDILDWRKFAVILNERDVYQLKQILKNISDAEFVSLHNNLVKVQKHFQWNSPPIRYDAFHMVMYELWLRHHVIKY</sequence>
<dbReference type="EMBL" id="CM051400">
    <property type="protein sequence ID" value="KAJ4714578.1"/>
    <property type="molecule type" value="Genomic_DNA"/>
</dbReference>
<gene>
    <name evidence="1" type="ORF">OWV82_013044</name>
</gene>
<accession>A0ACC1XUF2</accession>
<dbReference type="Proteomes" id="UP001164539">
    <property type="component" value="Chromosome 7"/>
</dbReference>
<evidence type="ECO:0000313" key="2">
    <source>
        <dbReference type="Proteomes" id="UP001164539"/>
    </source>
</evidence>
<comment type="caution">
    <text evidence="1">The sequence shown here is derived from an EMBL/GenBank/DDBJ whole genome shotgun (WGS) entry which is preliminary data.</text>
</comment>
<organism evidence="1 2">
    <name type="scientific">Melia azedarach</name>
    <name type="common">Chinaberry tree</name>
    <dbReference type="NCBI Taxonomy" id="155640"/>
    <lineage>
        <taxon>Eukaryota</taxon>
        <taxon>Viridiplantae</taxon>
        <taxon>Streptophyta</taxon>
        <taxon>Embryophyta</taxon>
        <taxon>Tracheophyta</taxon>
        <taxon>Spermatophyta</taxon>
        <taxon>Magnoliopsida</taxon>
        <taxon>eudicotyledons</taxon>
        <taxon>Gunneridae</taxon>
        <taxon>Pentapetalae</taxon>
        <taxon>rosids</taxon>
        <taxon>malvids</taxon>
        <taxon>Sapindales</taxon>
        <taxon>Meliaceae</taxon>
        <taxon>Melia</taxon>
    </lineage>
</organism>
<name>A0ACC1XUF2_MELAZ</name>